<organism evidence="1 2">
    <name type="scientific">Diploptera punctata</name>
    <name type="common">Pacific beetle cockroach</name>
    <dbReference type="NCBI Taxonomy" id="6984"/>
    <lineage>
        <taxon>Eukaryota</taxon>
        <taxon>Metazoa</taxon>
        <taxon>Ecdysozoa</taxon>
        <taxon>Arthropoda</taxon>
        <taxon>Hexapoda</taxon>
        <taxon>Insecta</taxon>
        <taxon>Pterygota</taxon>
        <taxon>Neoptera</taxon>
        <taxon>Polyneoptera</taxon>
        <taxon>Dictyoptera</taxon>
        <taxon>Blattodea</taxon>
        <taxon>Blaberoidea</taxon>
        <taxon>Blaberidae</taxon>
        <taxon>Diplopterinae</taxon>
        <taxon>Diploptera</taxon>
    </lineage>
</organism>
<accession>A0AAD8ESH7</accession>
<dbReference type="AlphaFoldDB" id="A0AAD8ESH7"/>
<dbReference type="EMBL" id="JASPKZ010000419">
    <property type="protein sequence ID" value="KAJ9600464.1"/>
    <property type="molecule type" value="Genomic_DNA"/>
</dbReference>
<sequence>FQLLTVNIRVQNLVRFCESIRHIWPTQVAFVPLAPTTHFIREWRKDKLAFVRYFKIIKERGNRNSVPSKCLRRCKFLNPNLSRKSLLSAGVYRPMLRYAWQNAGYDI</sequence>
<keyword evidence="2" id="KW-1185">Reference proteome</keyword>
<name>A0AAD8ESH7_DIPPU</name>
<feature type="non-terminal residue" evidence="1">
    <location>
        <position position="1"/>
    </location>
</feature>
<protein>
    <submittedName>
        <fullName evidence="1">Uncharacterized protein</fullName>
    </submittedName>
</protein>
<feature type="non-terminal residue" evidence="1">
    <location>
        <position position="107"/>
    </location>
</feature>
<proteinExistence type="predicted"/>
<evidence type="ECO:0000313" key="1">
    <source>
        <dbReference type="EMBL" id="KAJ9600464.1"/>
    </source>
</evidence>
<evidence type="ECO:0000313" key="2">
    <source>
        <dbReference type="Proteomes" id="UP001233999"/>
    </source>
</evidence>
<reference evidence="1" key="1">
    <citation type="journal article" date="2023" name="IScience">
        <title>Live-bearing cockroach genome reveals convergent evolutionary mechanisms linked to viviparity in insects and beyond.</title>
        <authorList>
            <person name="Fouks B."/>
            <person name="Harrison M.C."/>
            <person name="Mikhailova A.A."/>
            <person name="Marchal E."/>
            <person name="English S."/>
            <person name="Carruthers M."/>
            <person name="Jennings E.C."/>
            <person name="Chiamaka E.L."/>
            <person name="Frigard R.A."/>
            <person name="Pippel M."/>
            <person name="Attardo G.M."/>
            <person name="Benoit J.B."/>
            <person name="Bornberg-Bauer E."/>
            <person name="Tobe S.S."/>
        </authorList>
    </citation>
    <scope>NUCLEOTIDE SEQUENCE</scope>
    <source>
        <strain evidence="1">Stay&amp;Tobe</strain>
    </source>
</reference>
<dbReference type="Proteomes" id="UP001233999">
    <property type="component" value="Unassembled WGS sequence"/>
</dbReference>
<gene>
    <name evidence="1" type="ORF">L9F63_009234</name>
</gene>
<comment type="caution">
    <text evidence="1">The sequence shown here is derived from an EMBL/GenBank/DDBJ whole genome shotgun (WGS) entry which is preliminary data.</text>
</comment>
<reference evidence="1" key="2">
    <citation type="submission" date="2023-05" db="EMBL/GenBank/DDBJ databases">
        <authorList>
            <person name="Fouks B."/>
        </authorList>
    </citation>
    <scope>NUCLEOTIDE SEQUENCE</scope>
    <source>
        <strain evidence="1">Stay&amp;Tobe</strain>
        <tissue evidence="1">Testes</tissue>
    </source>
</reference>